<comment type="caution">
    <text evidence="5">The sequence shown here is derived from an EMBL/GenBank/DDBJ whole genome shotgun (WGS) entry which is preliminary data.</text>
</comment>
<dbReference type="GO" id="GO:0004672">
    <property type="term" value="F:protein kinase activity"/>
    <property type="evidence" value="ECO:0007669"/>
    <property type="project" value="UniProtKB-ARBA"/>
</dbReference>
<dbReference type="AlphaFoldDB" id="A0A4Q1JVB5"/>
<evidence type="ECO:0000259" key="4">
    <source>
        <dbReference type="PROSITE" id="PS50894"/>
    </source>
</evidence>
<evidence type="ECO:0000313" key="5">
    <source>
        <dbReference type="EMBL" id="RXR06090.1"/>
    </source>
</evidence>
<dbReference type="Gene3D" id="1.20.120.160">
    <property type="entry name" value="HPT domain"/>
    <property type="match status" value="1"/>
</dbReference>
<evidence type="ECO:0000256" key="2">
    <source>
        <dbReference type="PROSITE-ProRule" id="PRU00110"/>
    </source>
</evidence>
<feature type="region of interest" description="Disordered" evidence="3">
    <location>
        <begin position="1"/>
        <end position="24"/>
    </location>
</feature>
<dbReference type="PROSITE" id="PS50894">
    <property type="entry name" value="HPT"/>
    <property type="match status" value="1"/>
</dbReference>
<keyword evidence="6" id="KW-1185">Reference proteome</keyword>
<dbReference type="SUPFAM" id="SSF47226">
    <property type="entry name" value="Histidine-containing phosphotransfer domain, HPT domain"/>
    <property type="match status" value="1"/>
</dbReference>
<feature type="modified residue" description="Phosphohistidine" evidence="2">
    <location>
        <position position="79"/>
    </location>
</feature>
<dbReference type="InterPro" id="IPR008207">
    <property type="entry name" value="Sig_transdc_His_kin_Hpt_dom"/>
</dbReference>
<evidence type="ECO:0000256" key="3">
    <source>
        <dbReference type="SAM" id="MobiDB-lite"/>
    </source>
</evidence>
<evidence type="ECO:0000313" key="6">
    <source>
        <dbReference type="Proteomes" id="UP000289784"/>
    </source>
</evidence>
<dbReference type="Proteomes" id="UP000289784">
    <property type="component" value="Unassembled WGS sequence"/>
</dbReference>
<name>A0A4Q1JVB5_9GAMM</name>
<organism evidence="5 6">
    <name type="scientific">Pseudoxanthomonas composti</name>
    <dbReference type="NCBI Taxonomy" id="2137479"/>
    <lineage>
        <taxon>Bacteria</taxon>
        <taxon>Pseudomonadati</taxon>
        <taxon>Pseudomonadota</taxon>
        <taxon>Gammaproteobacteria</taxon>
        <taxon>Lysobacterales</taxon>
        <taxon>Lysobacteraceae</taxon>
        <taxon>Pseudoxanthomonas</taxon>
    </lineage>
</organism>
<dbReference type="RefSeq" id="WP_129471002.1">
    <property type="nucleotide sequence ID" value="NZ_SAWZ01000004.1"/>
</dbReference>
<protein>
    <submittedName>
        <fullName evidence="5">Hpt domain-containing protein</fullName>
    </submittedName>
</protein>
<dbReference type="EMBL" id="SAWZ01000004">
    <property type="protein sequence ID" value="RXR06090.1"/>
    <property type="molecule type" value="Genomic_DNA"/>
</dbReference>
<keyword evidence="1" id="KW-0902">Two-component regulatory system</keyword>
<feature type="compositionally biased region" description="Low complexity" evidence="3">
    <location>
        <begin position="13"/>
        <end position="24"/>
    </location>
</feature>
<gene>
    <name evidence="5" type="ORF">EPA99_09635</name>
</gene>
<sequence>MDSSAPPAPSSPAPESEPAAQAAAATGLAWQPALARMGGDLPGFVQLLGGFPQAMFDLLSALATALQAQDRATAIRCLHTLKGTSRTFGAEALGTLSQTLELRTRAAPEDQPLPVSAQEQAHLQQLVYQAAHDAEQLVQWLQASDPAAPAGGNATLDELRQLLQRSNLDALDVFLRLDPALGQRDPDTHLALCQALQRLDFADALRHCDTLARGGAR</sequence>
<evidence type="ECO:0000256" key="1">
    <source>
        <dbReference type="ARBA" id="ARBA00023012"/>
    </source>
</evidence>
<feature type="compositionally biased region" description="Pro residues" evidence="3">
    <location>
        <begin position="1"/>
        <end position="12"/>
    </location>
</feature>
<dbReference type="InterPro" id="IPR036641">
    <property type="entry name" value="HPT_dom_sf"/>
</dbReference>
<accession>A0A4Q1JVB5</accession>
<dbReference type="Pfam" id="PF01627">
    <property type="entry name" value="Hpt"/>
    <property type="match status" value="1"/>
</dbReference>
<proteinExistence type="predicted"/>
<feature type="domain" description="HPt" evidence="4">
    <location>
        <begin position="40"/>
        <end position="141"/>
    </location>
</feature>
<keyword evidence="2" id="KW-0597">Phosphoprotein</keyword>
<reference evidence="5 6" key="1">
    <citation type="submission" date="2019-01" db="EMBL/GenBank/DDBJ databases">
        <title>Pseudoxanthomonas composti sp. nov., isolated from compost.</title>
        <authorList>
            <person name="Yang G."/>
        </authorList>
    </citation>
    <scope>NUCLEOTIDE SEQUENCE [LARGE SCALE GENOMIC DNA]</scope>
    <source>
        <strain evidence="5 6">GSS15</strain>
    </source>
</reference>
<dbReference type="GO" id="GO:0000160">
    <property type="term" value="P:phosphorelay signal transduction system"/>
    <property type="evidence" value="ECO:0007669"/>
    <property type="project" value="UniProtKB-KW"/>
</dbReference>